<evidence type="ECO:0000313" key="12">
    <source>
        <dbReference type="Proteomes" id="UP000241890"/>
    </source>
</evidence>
<feature type="compositionally biased region" description="Basic and acidic residues" evidence="9">
    <location>
        <begin position="22"/>
        <end position="32"/>
    </location>
</feature>
<dbReference type="InParanoid" id="A0A2R5GM56"/>
<comment type="caution">
    <text evidence="11">The sequence shown here is derived from an EMBL/GenBank/DDBJ whole genome shotgun (WGS) entry which is preliminary data.</text>
</comment>
<dbReference type="OrthoDB" id="8062037at2759"/>
<dbReference type="Pfam" id="PF13639">
    <property type="entry name" value="zf-RING_2"/>
    <property type="match status" value="1"/>
</dbReference>
<keyword evidence="3" id="KW-0808">Transferase</keyword>
<evidence type="ECO:0000256" key="2">
    <source>
        <dbReference type="ARBA" id="ARBA00012483"/>
    </source>
</evidence>
<dbReference type="PROSITE" id="PS50089">
    <property type="entry name" value="ZF_RING_2"/>
    <property type="match status" value="1"/>
</dbReference>
<reference evidence="11 12" key="1">
    <citation type="submission" date="2017-12" db="EMBL/GenBank/DDBJ databases">
        <title>Sequencing, de novo assembly and annotation of complete genome of a new Thraustochytrid species, strain FCC1311.</title>
        <authorList>
            <person name="Sedici K."/>
            <person name="Godart F."/>
            <person name="Aiese Cigliano R."/>
            <person name="Sanseverino W."/>
            <person name="Barakat M."/>
            <person name="Ortet P."/>
            <person name="Marechal E."/>
            <person name="Cagnac O."/>
            <person name="Amato A."/>
        </authorList>
    </citation>
    <scope>NUCLEOTIDE SEQUENCE [LARGE SCALE GENOMIC DNA]</scope>
</reference>
<evidence type="ECO:0000256" key="9">
    <source>
        <dbReference type="SAM" id="MobiDB-lite"/>
    </source>
</evidence>
<evidence type="ECO:0000313" key="11">
    <source>
        <dbReference type="EMBL" id="GBG31976.1"/>
    </source>
</evidence>
<dbReference type="PANTHER" id="PTHR46463">
    <property type="entry name" value="ZINC FINGER, RING/FYVE/PHD-TYPE"/>
    <property type="match status" value="1"/>
</dbReference>
<proteinExistence type="predicted"/>
<sequence>MGNLLCCPTGCPVAWARQEPPEARLGNDDHDAYTALPDPGEEQTGSRGVGARDIGTSASVPLPCSAASTTAAAAALLQKFKAASSSSLPPSVEDERQYMRASWDRILTAQRNAPDECVLCLEEFSIDAPAVRTLCNCGVNRHHYHLACLLAWRRRSGKTTCPVCDEELFYEESAPAVQGHSAPSTNPLTRPTM</sequence>
<accession>A0A2R5GM56</accession>
<name>A0A2R5GM56_9STRA</name>
<evidence type="ECO:0000256" key="3">
    <source>
        <dbReference type="ARBA" id="ARBA00022679"/>
    </source>
</evidence>
<evidence type="ECO:0000256" key="4">
    <source>
        <dbReference type="ARBA" id="ARBA00022723"/>
    </source>
</evidence>
<feature type="domain" description="RING-type" evidence="10">
    <location>
        <begin position="117"/>
        <end position="165"/>
    </location>
</feature>
<gene>
    <name evidence="11" type="ORF">FCC1311_082012</name>
</gene>
<dbReference type="EMBL" id="BEYU01000110">
    <property type="protein sequence ID" value="GBG31976.1"/>
    <property type="molecule type" value="Genomic_DNA"/>
</dbReference>
<keyword evidence="5 8" id="KW-0863">Zinc-finger</keyword>
<keyword evidence="6" id="KW-0833">Ubl conjugation pathway</keyword>
<dbReference type="InterPro" id="IPR013083">
    <property type="entry name" value="Znf_RING/FYVE/PHD"/>
</dbReference>
<dbReference type="EC" id="2.3.2.27" evidence="2"/>
<comment type="catalytic activity">
    <reaction evidence="1">
        <text>S-ubiquitinyl-[E2 ubiquitin-conjugating enzyme]-L-cysteine + [acceptor protein]-L-lysine = [E2 ubiquitin-conjugating enzyme]-L-cysteine + N(6)-ubiquitinyl-[acceptor protein]-L-lysine.</text>
        <dbReference type="EC" id="2.3.2.27"/>
    </reaction>
</comment>
<dbReference type="GO" id="GO:0061630">
    <property type="term" value="F:ubiquitin protein ligase activity"/>
    <property type="evidence" value="ECO:0007669"/>
    <property type="project" value="UniProtKB-EC"/>
</dbReference>
<keyword evidence="7" id="KW-0862">Zinc</keyword>
<evidence type="ECO:0000256" key="1">
    <source>
        <dbReference type="ARBA" id="ARBA00000900"/>
    </source>
</evidence>
<evidence type="ECO:0000256" key="6">
    <source>
        <dbReference type="ARBA" id="ARBA00022786"/>
    </source>
</evidence>
<organism evidence="11 12">
    <name type="scientific">Hondaea fermentalgiana</name>
    <dbReference type="NCBI Taxonomy" id="2315210"/>
    <lineage>
        <taxon>Eukaryota</taxon>
        <taxon>Sar</taxon>
        <taxon>Stramenopiles</taxon>
        <taxon>Bigyra</taxon>
        <taxon>Labyrinthulomycetes</taxon>
        <taxon>Thraustochytrida</taxon>
        <taxon>Thraustochytriidae</taxon>
        <taxon>Hondaea</taxon>
    </lineage>
</organism>
<protein>
    <recommendedName>
        <fullName evidence="2">RING-type E3 ubiquitin transferase</fullName>
        <ecNumber evidence="2">2.3.2.27</ecNumber>
    </recommendedName>
</protein>
<dbReference type="PANTHER" id="PTHR46463:SF44">
    <property type="entry name" value="RING_U-BOX SUPERFAMILY PROTEIN"/>
    <property type="match status" value="1"/>
</dbReference>
<dbReference type="GO" id="GO:0005829">
    <property type="term" value="C:cytosol"/>
    <property type="evidence" value="ECO:0007669"/>
    <property type="project" value="TreeGrafter"/>
</dbReference>
<evidence type="ECO:0000256" key="8">
    <source>
        <dbReference type="PROSITE-ProRule" id="PRU00175"/>
    </source>
</evidence>
<dbReference type="Gene3D" id="3.30.40.10">
    <property type="entry name" value="Zinc/RING finger domain, C3HC4 (zinc finger)"/>
    <property type="match status" value="1"/>
</dbReference>
<keyword evidence="4" id="KW-0479">Metal-binding</keyword>
<evidence type="ECO:0000256" key="5">
    <source>
        <dbReference type="ARBA" id="ARBA00022771"/>
    </source>
</evidence>
<dbReference type="AlphaFoldDB" id="A0A2R5GM56"/>
<dbReference type="SUPFAM" id="SSF57850">
    <property type="entry name" value="RING/U-box"/>
    <property type="match status" value="1"/>
</dbReference>
<keyword evidence="12" id="KW-1185">Reference proteome</keyword>
<evidence type="ECO:0000259" key="10">
    <source>
        <dbReference type="PROSITE" id="PS50089"/>
    </source>
</evidence>
<dbReference type="GO" id="GO:0008270">
    <property type="term" value="F:zinc ion binding"/>
    <property type="evidence" value="ECO:0007669"/>
    <property type="project" value="UniProtKB-KW"/>
</dbReference>
<feature type="region of interest" description="Disordered" evidence="9">
    <location>
        <begin position="22"/>
        <end position="52"/>
    </location>
</feature>
<dbReference type="Proteomes" id="UP000241890">
    <property type="component" value="Unassembled WGS sequence"/>
</dbReference>
<dbReference type="InterPro" id="IPR001841">
    <property type="entry name" value="Znf_RING"/>
</dbReference>
<evidence type="ECO:0000256" key="7">
    <source>
        <dbReference type="ARBA" id="ARBA00022833"/>
    </source>
</evidence>